<keyword evidence="3" id="KW-1185">Reference proteome</keyword>
<protein>
    <recommendedName>
        <fullName evidence="1">Polymerase nucleotidyl transferase domain-containing protein</fullName>
    </recommendedName>
</protein>
<evidence type="ECO:0000313" key="3">
    <source>
        <dbReference type="Proteomes" id="UP000031549"/>
    </source>
</evidence>
<evidence type="ECO:0000313" key="2">
    <source>
        <dbReference type="EMBL" id="NEU75491.1"/>
    </source>
</evidence>
<dbReference type="Gene3D" id="3.30.460.10">
    <property type="entry name" value="Beta Polymerase, domain 2"/>
    <property type="match status" value="1"/>
</dbReference>
<dbReference type="GO" id="GO:0016779">
    <property type="term" value="F:nucleotidyltransferase activity"/>
    <property type="evidence" value="ECO:0007669"/>
    <property type="project" value="InterPro"/>
</dbReference>
<dbReference type="InterPro" id="IPR043519">
    <property type="entry name" value="NT_sf"/>
</dbReference>
<dbReference type="AlphaFoldDB" id="A0A846HGH8"/>
<dbReference type="Pfam" id="PF01909">
    <property type="entry name" value="NTP_transf_2"/>
    <property type="match status" value="1"/>
</dbReference>
<dbReference type="InterPro" id="IPR002934">
    <property type="entry name" value="Polymerase_NTP_transf_dom"/>
</dbReference>
<reference evidence="2 3" key="1">
    <citation type="journal article" date="2015" name="Genome Announc.">
        <title>Draft Genome Sequence of Cyanobacterium Hassallia byssoidea Strain VB512170, Isolated from Monuments in India.</title>
        <authorList>
            <person name="Singh D."/>
            <person name="Chandrababunaidu M.M."/>
            <person name="Panda A."/>
            <person name="Sen D."/>
            <person name="Bhattacharyya S."/>
            <person name="Adhikary S.P."/>
            <person name="Tripathy S."/>
        </authorList>
    </citation>
    <scope>NUCLEOTIDE SEQUENCE [LARGE SCALE GENOMIC DNA]</scope>
    <source>
        <strain evidence="2 3">VB512170</strain>
    </source>
</reference>
<dbReference type="EMBL" id="JTCM02000071">
    <property type="protein sequence ID" value="NEU75491.1"/>
    <property type="molecule type" value="Genomic_DNA"/>
</dbReference>
<evidence type="ECO:0000259" key="1">
    <source>
        <dbReference type="Pfam" id="PF01909"/>
    </source>
</evidence>
<name>A0A846HGH8_9CYAN</name>
<gene>
    <name evidence="2" type="ORF">PI95_023765</name>
</gene>
<comment type="caution">
    <text evidence="2">The sequence shown here is derived from an EMBL/GenBank/DDBJ whole genome shotgun (WGS) entry which is preliminary data.</text>
</comment>
<dbReference type="Proteomes" id="UP000031549">
    <property type="component" value="Unassembled WGS sequence"/>
</dbReference>
<sequence length="257" mass="30202">MKLIINQSSLSKVKPEYQKLLNDLREKVENRFGVDLCAYYLLGSVGRGEDRPGISDMDTVVILRRGITDDDEVWEKEIKDEFEPQYPKLERLDISSMEEKEFDDPKAERLRFIFKTDSVLICGEDITANFSSYPPGLKLAKLLNGNYYKALEEIQKNIIEPDEDDRKNPKYLMEYVRWFSKKVLRLCLGIVMVDEPFYTRNMQEMTQKFSEYYPYYQPQAETALRQYVEPTNDVGEALDFLNEMRATIYQLADEKLA</sequence>
<dbReference type="SUPFAM" id="SSF81301">
    <property type="entry name" value="Nucleotidyltransferase"/>
    <property type="match status" value="1"/>
</dbReference>
<organism evidence="2 3">
    <name type="scientific">Hassallia byssoidea VB512170</name>
    <dbReference type="NCBI Taxonomy" id="1304833"/>
    <lineage>
        <taxon>Bacteria</taxon>
        <taxon>Bacillati</taxon>
        <taxon>Cyanobacteriota</taxon>
        <taxon>Cyanophyceae</taxon>
        <taxon>Nostocales</taxon>
        <taxon>Tolypothrichaceae</taxon>
        <taxon>Hassallia</taxon>
    </lineage>
</organism>
<proteinExistence type="predicted"/>
<dbReference type="RefSeq" id="WP_039739797.1">
    <property type="nucleotide sequence ID" value="NZ_JTCM02000071.1"/>
</dbReference>
<accession>A0A846HGH8</accession>
<feature type="domain" description="Polymerase nucleotidyl transferase" evidence="1">
    <location>
        <begin position="23"/>
        <end position="81"/>
    </location>
</feature>